<sequence>MCRRKSDQTRVGGKSALPATTFGRDGGDDGILSSLSIADGYASTLSLTSVTASTTDASTISSEKINDNDNNMASSKDDVLTPVVTSSIASSYSQTALIQSSPEAGSASSSPSESSAVAISSASEDSPSYQSLNQLLLQTHHQIAARPRHLLFQFFLLQPPLRQLLLTSVLQIPTHPQAPMTAAPSSIDSNSDDDIVNTSSDDSADNSSPSGLANQSSTIPGGEASDVSSSVTETATRLSPTTLLQQPTSVLLYLKLRKLEASQMADLCCMSQFKSHNRSYGKSALPRDRHHSSRSSRIAT</sequence>
<dbReference type="EMBL" id="QLNQ01000029">
    <property type="protein sequence ID" value="RCK56278.1"/>
    <property type="molecule type" value="Genomic_DNA"/>
</dbReference>
<proteinExistence type="predicted"/>
<organism evidence="2 3">
    <name type="scientific">Candida viswanathii</name>
    <dbReference type="NCBI Taxonomy" id="5486"/>
    <lineage>
        <taxon>Eukaryota</taxon>
        <taxon>Fungi</taxon>
        <taxon>Dikarya</taxon>
        <taxon>Ascomycota</taxon>
        <taxon>Saccharomycotina</taxon>
        <taxon>Pichiomycetes</taxon>
        <taxon>Debaryomycetaceae</taxon>
        <taxon>Candida/Lodderomyces clade</taxon>
        <taxon>Candida</taxon>
    </lineage>
</organism>
<keyword evidence="3" id="KW-1185">Reference proteome</keyword>
<feature type="compositionally biased region" description="Polar residues" evidence="1">
    <location>
        <begin position="226"/>
        <end position="238"/>
    </location>
</feature>
<protein>
    <submittedName>
        <fullName evidence="2">Uncharacterized protein</fullName>
    </submittedName>
</protein>
<dbReference type="AlphaFoldDB" id="A0A367XRN5"/>
<reference evidence="2 3" key="1">
    <citation type="submission" date="2018-06" db="EMBL/GenBank/DDBJ databases">
        <title>Whole genome sequencing of Candida tropicalis (genome annotated by CSBL at Korea University).</title>
        <authorList>
            <person name="Ahn J."/>
        </authorList>
    </citation>
    <scope>NUCLEOTIDE SEQUENCE [LARGE SCALE GENOMIC DNA]</scope>
    <source>
        <strain evidence="2 3">ATCC 20962</strain>
    </source>
</reference>
<comment type="caution">
    <text evidence="2">The sequence shown here is derived from an EMBL/GenBank/DDBJ whole genome shotgun (WGS) entry which is preliminary data.</text>
</comment>
<gene>
    <name evidence="2" type="ORF">Cantr_05961</name>
</gene>
<evidence type="ECO:0000313" key="3">
    <source>
        <dbReference type="Proteomes" id="UP000253472"/>
    </source>
</evidence>
<evidence type="ECO:0000256" key="1">
    <source>
        <dbReference type="SAM" id="MobiDB-lite"/>
    </source>
</evidence>
<feature type="region of interest" description="Disordered" evidence="1">
    <location>
        <begin position="102"/>
        <end position="122"/>
    </location>
</feature>
<name>A0A367XRN5_9ASCO</name>
<evidence type="ECO:0000313" key="2">
    <source>
        <dbReference type="EMBL" id="RCK56278.1"/>
    </source>
</evidence>
<feature type="region of interest" description="Disordered" evidence="1">
    <location>
        <begin position="1"/>
        <end position="28"/>
    </location>
</feature>
<feature type="region of interest" description="Disordered" evidence="1">
    <location>
        <begin position="177"/>
        <end position="238"/>
    </location>
</feature>
<accession>A0A367XRN5</accession>
<feature type="region of interest" description="Disordered" evidence="1">
    <location>
        <begin position="56"/>
        <end position="78"/>
    </location>
</feature>
<feature type="region of interest" description="Disordered" evidence="1">
    <location>
        <begin position="278"/>
        <end position="300"/>
    </location>
</feature>
<feature type="compositionally biased region" description="Low complexity" evidence="1">
    <location>
        <begin position="196"/>
        <end position="210"/>
    </location>
</feature>
<dbReference type="Proteomes" id="UP000253472">
    <property type="component" value="Unassembled WGS sequence"/>
</dbReference>